<dbReference type="InterPro" id="IPR017034">
    <property type="entry name" value="Abi_system_AbiD/AbiF"/>
</dbReference>
<reference evidence="1" key="1">
    <citation type="submission" date="2018-10" db="EMBL/GenBank/DDBJ databases">
        <title>Chromosomal inversion in Lactococcus lactis subsp. lactis bv. diacetylactis S50.</title>
        <authorList>
            <person name="Kojic M."/>
            <person name="Jovcic B."/>
        </authorList>
    </citation>
    <scope>NUCLEOTIDE SEQUENCE</scope>
    <source>
        <strain evidence="1">S50</strain>
    </source>
</reference>
<proteinExistence type="predicted"/>
<dbReference type="PIRSF" id="PIRSF034934">
    <property type="entry name" value="AbiF_AbiD"/>
    <property type="match status" value="1"/>
</dbReference>
<protein>
    <submittedName>
        <fullName evidence="1">Abi family protein</fullName>
    </submittedName>
</protein>
<dbReference type="AlphaFoldDB" id="A0A8B3EWB8"/>
<dbReference type="InterPro" id="IPR011664">
    <property type="entry name" value="Abi_system_AbiD/AbiF-like"/>
</dbReference>
<dbReference type="EMBL" id="RBVM01000003">
    <property type="protein sequence ID" value="RKO34819.1"/>
    <property type="molecule type" value="Genomic_DNA"/>
</dbReference>
<comment type="caution">
    <text evidence="1">The sequence shown here is derived from an EMBL/GenBank/DDBJ whole genome shotgun (WGS) entry which is preliminary data.</text>
</comment>
<sequence length="352" mass="41496">MYIGLKFMINTSTEDTQKEYYCLEIDRENTMKSFMNFDSIVSELKNPSEFNKASVVVNEENKKEAEAFLLNHNYYAFSIYKKTLPVRDNQIFDFRDCVEVYEFDSFLRNSLQKFTGYIENLVKASIINSLCSNYSGELQKAQCYLDPFIYKNEEIAEDTIRHFGRRAFISNQALTIKHHIDNRNGHIPLWVILPELTFGETTHFIESLKDEYREMWISDLFLKNSYYNGVKGLDQHIKNVAHSWITASWALRNRCAHYSRVYGLNFNIGNPRFYTVTLRELKDTNKKKSDNRDLFAFMLAIKNVLICHDNSIQLEWNAFIDSIKEKLDNSEIVLPYKMGFPEGYIKYLKIDL</sequence>
<gene>
    <name evidence="1" type="ORF">D8K17_13205</name>
</gene>
<organism evidence="1">
    <name type="scientific">Lactococcus lactis subsp. lactis bv. diacetylactis</name>
    <dbReference type="NCBI Taxonomy" id="44688"/>
    <lineage>
        <taxon>Bacteria</taxon>
        <taxon>Bacillati</taxon>
        <taxon>Bacillota</taxon>
        <taxon>Bacilli</taxon>
        <taxon>Lactobacillales</taxon>
        <taxon>Streptococcaceae</taxon>
        <taxon>Lactococcus</taxon>
    </lineage>
</organism>
<dbReference type="Pfam" id="PF07751">
    <property type="entry name" value="Abi_2"/>
    <property type="match status" value="1"/>
</dbReference>
<evidence type="ECO:0000313" key="1">
    <source>
        <dbReference type="EMBL" id="RKO34819.1"/>
    </source>
</evidence>
<name>A0A8B3EWB8_LACLL</name>
<accession>A0A8B3EWB8</accession>